<dbReference type="AlphaFoldDB" id="A0A8J7G3C6"/>
<dbReference type="Proteomes" id="UP000622653">
    <property type="component" value="Unassembled WGS sequence"/>
</dbReference>
<evidence type="ECO:0000313" key="1">
    <source>
        <dbReference type="EMBL" id="MBF4500397.1"/>
    </source>
</evidence>
<protein>
    <submittedName>
        <fullName evidence="1">Phosphate starvation-inducible protein PhoH</fullName>
    </submittedName>
</protein>
<name>A0A8J7G3C6_9BACL</name>
<proteinExistence type="predicted"/>
<reference evidence="1" key="1">
    <citation type="submission" date="2020-11" db="EMBL/GenBank/DDBJ databases">
        <title>Multidrug resistant novel bacterium Savagea serpentis sp. nov., isolated from the scats of a vine snake (Ahaetulla nasuta).</title>
        <authorList>
            <person name="Venkata Ramana V."/>
            <person name="Vikas Patil S."/>
            <person name="Yogita Lugani V."/>
        </authorList>
    </citation>
    <scope>NUCLEOTIDE SEQUENCE</scope>
    <source>
        <strain evidence="1">SN6</strain>
    </source>
</reference>
<dbReference type="EMBL" id="JADKPV010000001">
    <property type="protein sequence ID" value="MBF4500397.1"/>
    <property type="molecule type" value="Genomic_DNA"/>
</dbReference>
<keyword evidence="2" id="KW-1185">Reference proteome</keyword>
<sequence>MKLLQLDPCHAFKQEYEDTVVTLVDQYEWTKEQLFHYDAFIIPEFVDQEFLWERRSWIEEFLQEGKTVFFFGHLFKRWLPHVAPFMPKRLMSHHDYEVTRRIGAPIFQHVVWEDVLYKRGVAGFFARGYYPVSSSAEILLTFRSGEVITFIDRTSTKGTIFVHAGRNLFDLRFDTTSGVTIYEELIAWVKEEIR</sequence>
<evidence type="ECO:0000313" key="2">
    <source>
        <dbReference type="Proteomes" id="UP000622653"/>
    </source>
</evidence>
<comment type="caution">
    <text evidence="1">The sequence shown here is derived from an EMBL/GenBank/DDBJ whole genome shotgun (WGS) entry which is preliminary data.</text>
</comment>
<accession>A0A8J7G3C6</accession>
<dbReference type="RefSeq" id="WP_194561838.1">
    <property type="nucleotide sequence ID" value="NZ_JADKPV010000001.1"/>
</dbReference>
<gene>
    <name evidence="1" type="ORF">IRY55_03385</name>
</gene>
<organism evidence="1 2">
    <name type="scientific">Savagea serpentis</name>
    <dbReference type="NCBI Taxonomy" id="2785297"/>
    <lineage>
        <taxon>Bacteria</taxon>
        <taxon>Bacillati</taxon>
        <taxon>Bacillota</taxon>
        <taxon>Bacilli</taxon>
        <taxon>Bacillales</taxon>
        <taxon>Caryophanaceae</taxon>
        <taxon>Savagea</taxon>
    </lineage>
</organism>